<evidence type="ECO:0000313" key="2">
    <source>
        <dbReference type="EMBL" id="CAA7044709.1"/>
    </source>
</evidence>
<evidence type="ECO:0000313" key="3">
    <source>
        <dbReference type="Proteomes" id="UP000467841"/>
    </source>
</evidence>
<accession>A0A6D2JWS2</accession>
<dbReference type="EMBL" id="CACVBM020001307">
    <property type="protein sequence ID" value="CAA7044709.1"/>
    <property type="molecule type" value="Genomic_DNA"/>
</dbReference>
<keyword evidence="1" id="KW-1133">Transmembrane helix</keyword>
<keyword evidence="1" id="KW-0472">Membrane</keyword>
<organism evidence="2 3">
    <name type="scientific">Microthlaspi erraticum</name>
    <dbReference type="NCBI Taxonomy" id="1685480"/>
    <lineage>
        <taxon>Eukaryota</taxon>
        <taxon>Viridiplantae</taxon>
        <taxon>Streptophyta</taxon>
        <taxon>Embryophyta</taxon>
        <taxon>Tracheophyta</taxon>
        <taxon>Spermatophyta</taxon>
        <taxon>Magnoliopsida</taxon>
        <taxon>eudicotyledons</taxon>
        <taxon>Gunneridae</taxon>
        <taxon>Pentapetalae</taxon>
        <taxon>rosids</taxon>
        <taxon>malvids</taxon>
        <taxon>Brassicales</taxon>
        <taxon>Brassicaceae</taxon>
        <taxon>Coluteocarpeae</taxon>
        <taxon>Microthlaspi</taxon>
    </lineage>
</organism>
<name>A0A6D2JWS2_9BRAS</name>
<protein>
    <submittedName>
        <fullName evidence="2">Uncharacterized protein</fullName>
    </submittedName>
</protein>
<sequence>MIFSMRSNLYSALKPRIVSSFMERVLLSSALMALALVLRAFYDHVVVGLKKASFKSASVQSSASQSLVDWILIVAVIVLGGVASGNEFRYWMLCSGNSASLKGRINPMWYF</sequence>
<evidence type="ECO:0000256" key="1">
    <source>
        <dbReference type="SAM" id="Phobius"/>
    </source>
</evidence>
<reference evidence="2" key="1">
    <citation type="submission" date="2020-01" db="EMBL/GenBank/DDBJ databases">
        <authorList>
            <person name="Mishra B."/>
        </authorList>
    </citation>
    <scope>NUCLEOTIDE SEQUENCE [LARGE SCALE GENOMIC DNA]</scope>
</reference>
<dbReference type="AlphaFoldDB" id="A0A6D2JWS2"/>
<keyword evidence="3" id="KW-1185">Reference proteome</keyword>
<gene>
    <name evidence="2" type="ORF">MERR_LOCUS31944</name>
</gene>
<comment type="caution">
    <text evidence="2">The sequence shown here is derived from an EMBL/GenBank/DDBJ whole genome shotgun (WGS) entry which is preliminary data.</text>
</comment>
<dbReference type="Proteomes" id="UP000467841">
    <property type="component" value="Unassembled WGS sequence"/>
</dbReference>
<keyword evidence="1" id="KW-0812">Transmembrane</keyword>
<proteinExistence type="predicted"/>
<feature type="transmembrane region" description="Helical" evidence="1">
    <location>
        <begin position="64"/>
        <end position="83"/>
    </location>
</feature>